<protein>
    <submittedName>
        <fullName evidence="15">Sensor histidine kinase YesM</fullName>
    </submittedName>
</protein>
<evidence type="ECO:0000313" key="15">
    <source>
        <dbReference type="EMBL" id="GGG16648.1"/>
    </source>
</evidence>
<comment type="subcellular location">
    <subcellularLocation>
        <location evidence="1">Cell membrane</location>
        <topology evidence="1">Multi-pass membrane protein</topology>
    </subcellularLocation>
</comment>
<evidence type="ECO:0000256" key="10">
    <source>
        <dbReference type="ARBA" id="ARBA00023012"/>
    </source>
</evidence>
<evidence type="ECO:0000256" key="8">
    <source>
        <dbReference type="ARBA" id="ARBA00022840"/>
    </source>
</evidence>
<proteinExistence type="predicted"/>
<evidence type="ECO:0000256" key="1">
    <source>
        <dbReference type="ARBA" id="ARBA00004651"/>
    </source>
</evidence>
<feature type="domain" description="Signal transduction histidine kinase internal region" evidence="14">
    <location>
        <begin position="383"/>
        <end position="462"/>
    </location>
</feature>
<evidence type="ECO:0000256" key="3">
    <source>
        <dbReference type="ARBA" id="ARBA00022553"/>
    </source>
</evidence>
<evidence type="ECO:0000259" key="13">
    <source>
        <dbReference type="Pfam" id="PF02518"/>
    </source>
</evidence>
<keyword evidence="6" id="KW-0547">Nucleotide-binding</keyword>
<keyword evidence="3" id="KW-0597">Phosphoprotein</keyword>
<dbReference type="Proteomes" id="UP000644756">
    <property type="component" value="Unassembled WGS sequence"/>
</dbReference>
<evidence type="ECO:0000256" key="5">
    <source>
        <dbReference type="ARBA" id="ARBA00022692"/>
    </source>
</evidence>
<keyword evidence="9 12" id="KW-1133">Transmembrane helix</keyword>
<dbReference type="PANTHER" id="PTHR34220:SF11">
    <property type="entry name" value="SENSOR PROTEIN KINASE HPTS"/>
    <property type="match status" value="1"/>
</dbReference>
<comment type="caution">
    <text evidence="15">The sequence shown here is derived from an EMBL/GenBank/DDBJ whole genome shotgun (WGS) entry which is preliminary data.</text>
</comment>
<gene>
    <name evidence="15" type="primary">yesM</name>
    <name evidence="15" type="ORF">GCM10010916_36860</name>
</gene>
<evidence type="ECO:0000256" key="7">
    <source>
        <dbReference type="ARBA" id="ARBA00022777"/>
    </source>
</evidence>
<keyword evidence="16" id="KW-1185">Reference proteome</keyword>
<evidence type="ECO:0000259" key="14">
    <source>
        <dbReference type="Pfam" id="PF06580"/>
    </source>
</evidence>
<evidence type="ECO:0000256" key="11">
    <source>
        <dbReference type="ARBA" id="ARBA00023136"/>
    </source>
</evidence>
<name>A0A917G0L9_9BACL</name>
<dbReference type="InterPro" id="IPR036890">
    <property type="entry name" value="HATPase_C_sf"/>
</dbReference>
<dbReference type="AlphaFoldDB" id="A0A917G0L9"/>
<accession>A0A917G0L9</accession>
<keyword evidence="8" id="KW-0067">ATP-binding</keyword>
<dbReference type="SUPFAM" id="SSF55874">
    <property type="entry name" value="ATPase domain of HSP90 chaperone/DNA topoisomerase II/histidine kinase"/>
    <property type="match status" value="1"/>
</dbReference>
<dbReference type="Pfam" id="PF06580">
    <property type="entry name" value="His_kinase"/>
    <property type="match status" value="1"/>
</dbReference>
<keyword evidence="11 12" id="KW-0472">Membrane</keyword>
<dbReference type="RefSeq" id="WP_188532547.1">
    <property type="nucleotide sequence ID" value="NZ_BMGR01000013.1"/>
</dbReference>
<dbReference type="Gene3D" id="3.30.565.10">
    <property type="entry name" value="Histidine kinase-like ATPase, C-terminal domain"/>
    <property type="match status" value="1"/>
</dbReference>
<evidence type="ECO:0000313" key="16">
    <source>
        <dbReference type="Proteomes" id="UP000644756"/>
    </source>
</evidence>
<dbReference type="GO" id="GO:0000155">
    <property type="term" value="F:phosphorelay sensor kinase activity"/>
    <property type="evidence" value="ECO:0007669"/>
    <property type="project" value="InterPro"/>
</dbReference>
<evidence type="ECO:0000256" key="4">
    <source>
        <dbReference type="ARBA" id="ARBA00022679"/>
    </source>
</evidence>
<dbReference type="GO" id="GO:0005886">
    <property type="term" value="C:plasma membrane"/>
    <property type="evidence" value="ECO:0007669"/>
    <property type="project" value="UniProtKB-SubCell"/>
</dbReference>
<reference evidence="15" key="1">
    <citation type="journal article" date="2014" name="Int. J. Syst. Evol. Microbiol.">
        <title>Complete genome sequence of Corynebacterium casei LMG S-19264T (=DSM 44701T), isolated from a smear-ripened cheese.</title>
        <authorList>
            <consortium name="US DOE Joint Genome Institute (JGI-PGF)"/>
            <person name="Walter F."/>
            <person name="Albersmeier A."/>
            <person name="Kalinowski J."/>
            <person name="Ruckert C."/>
        </authorList>
    </citation>
    <scope>NUCLEOTIDE SEQUENCE</scope>
    <source>
        <strain evidence="15">CGMCC 1.12987</strain>
    </source>
</reference>
<dbReference type="Gene3D" id="6.10.340.10">
    <property type="match status" value="1"/>
</dbReference>
<evidence type="ECO:0000256" key="12">
    <source>
        <dbReference type="SAM" id="Phobius"/>
    </source>
</evidence>
<evidence type="ECO:0000256" key="6">
    <source>
        <dbReference type="ARBA" id="ARBA00022741"/>
    </source>
</evidence>
<evidence type="ECO:0000256" key="9">
    <source>
        <dbReference type="ARBA" id="ARBA00022989"/>
    </source>
</evidence>
<feature type="domain" description="Histidine kinase/HSP90-like ATPase" evidence="13">
    <location>
        <begin position="482"/>
        <end position="588"/>
    </location>
</feature>
<sequence length="594" mass="68504">MRLLTRIYNLLTEPFRRSIRNRLILVMIFLSAAPLILVTVLATENTRKSMEAEIVQSNMSGITWTGQYLEEQLTGLNNIIYTLLISSEFNDYLNKSDSSSLSQQFSAQRSVISMMTSLYYSGNNNLVGIQLYLKEPNKLFTINDMFNDIKTPGELPQSMASFFKRDIDFLVEEGDSKLESFHLLRRINRFENKEVLGAVLLEIKWRTMDNILDLLHSETDQTVLITDHNGEPMYNPEKAEISDELRQLLRQIGDGPGLIRDKNYYVFSNTIDPWGLKVVKLIPTVSINESAQRTMQYGLIVGVVSIIVSLMAAVFVAWKMAGPIVRLTRNMKGIRLLKDGEQLPLSNRIDEIGLLEWNMQNMSHRIREHIRTEYIINLEKRTAQLKALQSQINPHFLQNTLQLIGSMAFSKKPNEIYEIIRSLSEMFRYVIREPDELVTVRRETDYLKHYMLIQKERFAERIEYEIYVDKALERCLIPKLTLQPLIENAFMHGLDRKTSDWKICVRAITIGNRVEITVEDNGVGMNEEALAKLQEQLDQPSDLLWASERIGLHNVAARIKLHFGEQYGVHVESRPGEGTFVQIRMPLVQKDGEA</sequence>
<organism evidence="15 16">
    <name type="scientific">Paenibacillus abyssi</name>
    <dbReference type="NCBI Taxonomy" id="1340531"/>
    <lineage>
        <taxon>Bacteria</taxon>
        <taxon>Bacillati</taxon>
        <taxon>Bacillota</taxon>
        <taxon>Bacilli</taxon>
        <taxon>Bacillales</taxon>
        <taxon>Paenibacillaceae</taxon>
        <taxon>Paenibacillus</taxon>
    </lineage>
</organism>
<keyword evidence="2" id="KW-1003">Cell membrane</keyword>
<evidence type="ECO:0000256" key="2">
    <source>
        <dbReference type="ARBA" id="ARBA00022475"/>
    </source>
</evidence>
<feature type="transmembrane region" description="Helical" evidence="12">
    <location>
        <begin position="297"/>
        <end position="318"/>
    </location>
</feature>
<keyword evidence="10" id="KW-0902">Two-component regulatory system</keyword>
<keyword evidence="5 12" id="KW-0812">Transmembrane</keyword>
<dbReference type="InterPro" id="IPR010559">
    <property type="entry name" value="Sig_transdc_His_kin_internal"/>
</dbReference>
<keyword evidence="7 15" id="KW-0418">Kinase</keyword>
<reference evidence="15" key="2">
    <citation type="submission" date="2020-09" db="EMBL/GenBank/DDBJ databases">
        <authorList>
            <person name="Sun Q."/>
            <person name="Zhou Y."/>
        </authorList>
    </citation>
    <scope>NUCLEOTIDE SEQUENCE</scope>
    <source>
        <strain evidence="15">CGMCC 1.12987</strain>
    </source>
</reference>
<feature type="transmembrane region" description="Helical" evidence="12">
    <location>
        <begin position="21"/>
        <end position="42"/>
    </location>
</feature>
<dbReference type="InterPro" id="IPR003594">
    <property type="entry name" value="HATPase_dom"/>
</dbReference>
<dbReference type="PANTHER" id="PTHR34220">
    <property type="entry name" value="SENSOR HISTIDINE KINASE YPDA"/>
    <property type="match status" value="1"/>
</dbReference>
<dbReference type="GO" id="GO:0005524">
    <property type="term" value="F:ATP binding"/>
    <property type="evidence" value="ECO:0007669"/>
    <property type="project" value="UniProtKB-KW"/>
</dbReference>
<dbReference type="Pfam" id="PF02518">
    <property type="entry name" value="HATPase_c"/>
    <property type="match status" value="1"/>
</dbReference>
<dbReference type="EMBL" id="BMGR01000013">
    <property type="protein sequence ID" value="GGG16648.1"/>
    <property type="molecule type" value="Genomic_DNA"/>
</dbReference>
<keyword evidence="4" id="KW-0808">Transferase</keyword>
<dbReference type="InterPro" id="IPR050640">
    <property type="entry name" value="Bact_2-comp_sensor_kinase"/>
</dbReference>